<sequence length="97" mass="10976">MEVFQDVESVRLRSRVDGSVGSTTARYLRVNERWLPCLAGVAAFNDGDLNIPMQWEVLPVPTTLIRRDIPAMGHRLEYLPRSWETLHVVLVKSNTAG</sequence>
<keyword evidence="2" id="KW-1185">Reference proteome</keyword>
<proteinExistence type="predicted"/>
<dbReference type="EnsemblPlants" id="ONIVA08G03910.1">
    <property type="protein sequence ID" value="ONIVA08G03910.1"/>
    <property type="gene ID" value="ONIVA08G03910"/>
</dbReference>
<dbReference type="AlphaFoldDB" id="A0A0E0I7K7"/>
<dbReference type="HOGENOM" id="CLU_2350340_0_0_1"/>
<dbReference type="Gramene" id="ONIVA08G03910.1">
    <property type="protein sequence ID" value="ONIVA08G03910.1"/>
    <property type="gene ID" value="ONIVA08G03910"/>
</dbReference>
<name>A0A0E0I7K7_ORYNI</name>
<protein>
    <submittedName>
        <fullName evidence="1">Uncharacterized protein</fullName>
    </submittedName>
</protein>
<accession>A0A0E0I7K7</accession>
<evidence type="ECO:0000313" key="2">
    <source>
        <dbReference type="Proteomes" id="UP000006591"/>
    </source>
</evidence>
<reference evidence="1" key="2">
    <citation type="submission" date="2018-04" db="EMBL/GenBank/DDBJ databases">
        <title>OnivRS2 (Oryza nivara Reference Sequence Version 2).</title>
        <authorList>
            <person name="Zhang J."/>
            <person name="Kudrna D."/>
            <person name="Lee S."/>
            <person name="Talag J."/>
            <person name="Rajasekar S."/>
            <person name="Welchert J."/>
            <person name="Hsing Y.-I."/>
            <person name="Wing R.A."/>
        </authorList>
    </citation>
    <scope>NUCLEOTIDE SEQUENCE [LARGE SCALE GENOMIC DNA]</scope>
    <source>
        <strain evidence="1">SL10</strain>
    </source>
</reference>
<reference evidence="1" key="1">
    <citation type="submission" date="2015-04" db="UniProtKB">
        <authorList>
            <consortium name="EnsemblPlants"/>
        </authorList>
    </citation>
    <scope>IDENTIFICATION</scope>
    <source>
        <strain evidence="1">SL10</strain>
    </source>
</reference>
<evidence type="ECO:0000313" key="1">
    <source>
        <dbReference type="EnsemblPlants" id="ONIVA08G03910.1"/>
    </source>
</evidence>
<dbReference type="Proteomes" id="UP000006591">
    <property type="component" value="Chromosome 8"/>
</dbReference>
<organism evidence="1">
    <name type="scientific">Oryza nivara</name>
    <name type="common">Indian wild rice</name>
    <name type="synonym">Oryza sativa f. spontanea</name>
    <dbReference type="NCBI Taxonomy" id="4536"/>
    <lineage>
        <taxon>Eukaryota</taxon>
        <taxon>Viridiplantae</taxon>
        <taxon>Streptophyta</taxon>
        <taxon>Embryophyta</taxon>
        <taxon>Tracheophyta</taxon>
        <taxon>Spermatophyta</taxon>
        <taxon>Magnoliopsida</taxon>
        <taxon>Liliopsida</taxon>
        <taxon>Poales</taxon>
        <taxon>Poaceae</taxon>
        <taxon>BOP clade</taxon>
        <taxon>Oryzoideae</taxon>
        <taxon>Oryzeae</taxon>
        <taxon>Oryzinae</taxon>
        <taxon>Oryza</taxon>
    </lineage>
</organism>